<dbReference type="VEuPathDB" id="FungiDB:SPPG_08043"/>
<keyword evidence="2" id="KW-0732">Signal</keyword>
<dbReference type="InParanoid" id="A0A0L0H6B6"/>
<evidence type="ECO:0000313" key="3">
    <source>
        <dbReference type="EMBL" id="KNC96451.1"/>
    </source>
</evidence>
<dbReference type="RefSeq" id="XP_016604491.1">
    <property type="nucleotide sequence ID" value="XM_016756195.1"/>
</dbReference>
<feature type="region of interest" description="Disordered" evidence="1">
    <location>
        <begin position="219"/>
        <end position="251"/>
    </location>
</feature>
<feature type="compositionally biased region" description="Polar residues" evidence="1">
    <location>
        <begin position="219"/>
        <end position="230"/>
    </location>
</feature>
<dbReference type="OrthoDB" id="2141640at2759"/>
<evidence type="ECO:0008006" key="5">
    <source>
        <dbReference type="Google" id="ProtNLM"/>
    </source>
</evidence>
<sequence>MSSKTLLLISALAFSAPLAHAQGSWARRIYYTDNTCSTNVGYQTHVYSPHAACPAVQTPVPINQVCENKSTNAKVPSSEGTGCDDVKQNSQVSDAPYFPPAGQGNKIPNANYLTVNQYNQANGCALGNGEVVITQTMYAADGKCYVMEPGMYFKAACNSAAGVVQWCNDDQCSDCPSAKAETYLANCGGPMIQGQPAKSICVLAAGAVDQPLPSINGTTLPSGTITQPVPASTATGTATSTPSTTANAKSDAGHSLRGAFGAIMMGILGAFTF</sequence>
<proteinExistence type="predicted"/>
<accession>A0A0L0H6B6</accession>
<gene>
    <name evidence="3" type="ORF">SPPG_08043</name>
</gene>
<feature type="chain" id="PRO_5005539819" description="Secreted protein" evidence="2">
    <location>
        <begin position="22"/>
        <end position="273"/>
    </location>
</feature>
<protein>
    <recommendedName>
        <fullName evidence="5">Secreted protein</fullName>
    </recommendedName>
</protein>
<dbReference type="AlphaFoldDB" id="A0A0L0H6B6"/>
<feature type="signal peptide" evidence="2">
    <location>
        <begin position="1"/>
        <end position="21"/>
    </location>
</feature>
<evidence type="ECO:0000256" key="1">
    <source>
        <dbReference type="SAM" id="MobiDB-lite"/>
    </source>
</evidence>
<keyword evidence="4" id="KW-1185">Reference proteome</keyword>
<evidence type="ECO:0000313" key="4">
    <source>
        <dbReference type="Proteomes" id="UP000053201"/>
    </source>
</evidence>
<evidence type="ECO:0000256" key="2">
    <source>
        <dbReference type="SAM" id="SignalP"/>
    </source>
</evidence>
<organism evidence="3 4">
    <name type="scientific">Spizellomyces punctatus (strain DAOM BR117)</name>
    <dbReference type="NCBI Taxonomy" id="645134"/>
    <lineage>
        <taxon>Eukaryota</taxon>
        <taxon>Fungi</taxon>
        <taxon>Fungi incertae sedis</taxon>
        <taxon>Chytridiomycota</taxon>
        <taxon>Chytridiomycota incertae sedis</taxon>
        <taxon>Chytridiomycetes</taxon>
        <taxon>Spizellomycetales</taxon>
        <taxon>Spizellomycetaceae</taxon>
        <taxon>Spizellomyces</taxon>
    </lineage>
</organism>
<name>A0A0L0H6B6_SPIPD</name>
<dbReference type="EMBL" id="KQ257468">
    <property type="protein sequence ID" value="KNC96451.1"/>
    <property type="molecule type" value="Genomic_DNA"/>
</dbReference>
<feature type="compositionally biased region" description="Low complexity" evidence="1">
    <location>
        <begin position="231"/>
        <end position="250"/>
    </location>
</feature>
<reference evidence="3 4" key="1">
    <citation type="submission" date="2009-08" db="EMBL/GenBank/DDBJ databases">
        <title>The Genome Sequence of Spizellomyces punctatus strain DAOM BR117.</title>
        <authorList>
            <consortium name="The Broad Institute Genome Sequencing Platform"/>
            <person name="Russ C."/>
            <person name="Cuomo C."/>
            <person name="Shea T."/>
            <person name="Young S.K."/>
            <person name="Zeng Q."/>
            <person name="Koehrsen M."/>
            <person name="Haas B."/>
            <person name="Borodovsky M."/>
            <person name="Guigo R."/>
            <person name="Alvarado L."/>
            <person name="Berlin A."/>
            <person name="Bochicchio J."/>
            <person name="Borenstein D."/>
            <person name="Chapman S."/>
            <person name="Chen Z."/>
            <person name="Engels R."/>
            <person name="Freedman E."/>
            <person name="Gellesch M."/>
            <person name="Goldberg J."/>
            <person name="Griggs A."/>
            <person name="Gujja S."/>
            <person name="Heiman D."/>
            <person name="Hepburn T."/>
            <person name="Howarth C."/>
            <person name="Jen D."/>
            <person name="Larson L."/>
            <person name="Lewis B."/>
            <person name="Mehta T."/>
            <person name="Park D."/>
            <person name="Pearson M."/>
            <person name="Roberts A."/>
            <person name="Saif S."/>
            <person name="Shenoy N."/>
            <person name="Sisk P."/>
            <person name="Stolte C."/>
            <person name="Sykes S."/>
            <person name="Thomson T."/>
            <person name="Walk T."/>
            <person name="White J."/>
            <person name="Yandava C."/>
            <person name="Burger G."/>
            <person name="Gray M.W."/>
            <person name="Holland P.W.H."/>
            <person name="King N."/>
            <person name="Lang F.B.F."/>
            <person name="Roger A.J."/>
            <person name="Ruiz-Trillo I."/>
            <person name="Lander E."/>
            <person name="Nusbaum C."/>
        </authorList>
    </citation>
    <scope>NUCLEOTIDE SEQUENCE [LARGE SCALE GENOMIC DNA]</scope>
    <source>
        <strain evidence="3 4">DAOM BR117</strain>
    </source>
</reference>
<dbReference type="GeneID" id="27691222"/>
<dbReference type="Proteomes" id="UP000053201">
    <property type="component" value="Unassembled WGS sequence"/>
</dbReference>